<dbReference type="InterPro" id="IPR002912">
    <property type="entry name" value="ACT_dom"/>
</dbReference>
<keyword evidence="7 16" id="KW-0808">Transferase</keyword>
<dbReference type="PROSITE" id="PS51671">
    <property type="entry name" value="ACT"/>
    <property type="match status" value="3"/>
</dbReference>
<evidence type="ECO:0000256" key="11">
    <source>
        <dbReference type="ARBA" id="ARBA00022840"/>
    </source>
</evidence>
<dbReference type="UniPathway" id="UPA00034">
    <property type="reaction ID" value="UER00015"/>
</dbReference>
<keyword evidence="11" id="KW-0067">ATP-binding</keyword>
<name>A0A517R269_9PLAN</name>
<proteinExistence type="inferred from homology"/>
<evidence type="ECO:0000256" key="13">
    <source>
        <dbReference type="ARBA" id="ARBA00047872"/>
    </source>
</evidence>
<comment type="pathway">
    <text evidence="3 14">Amino-acid biosynthesis; L-threonine biosynthesis; L-threonine from L-aspartate: step 1/5.</text>
</comment>
<comment type="pathway">
    <text evidence="2 14">Amino-acid biosynthesis; L-methionine biosynthesis via de novo pathway; L-homoserine from L-aspartate: step 1/3.</text>
</comment>
<dbReference type="UniPathway" id="UPA00051">
    <property type="reaction ID" value="UER00462"/>
</dbReference>
<feature type="domain" description="ACT" evidence="15">
    <location>
        <begin position="355"/>
        <end position="427"/>
    </location>
</feature>
<dbReference type="CDD" id="cd04936">
    <property type="entry name" value="ACT_AKii-LysC-BS-like_2"/>
    <property type="match status" value="2"/>
</dbReference>
<evidence type="ECO:0000256" key="9">
    <source>
        <dbReference type="ARBA" id="ARBA00022741"/>
    </source>
</evidence>
<dbReference type="EMBL" id="CP036268">
    <property type="protein sequence ID" value="QDT37976.1"/>
    <property type="molecule type" value="Genomic_DNA"/>
</dbReference>
<feature type="domain" description="ACT" evidence="15">
    <location>
        <begin position="275"/>
        <end position="353"/>
    </location>
</feature>
<protein>
    <recommendedName>
        <fullName evidence="5">aspartate kinase</fullName>
        <ecNumber evidence="5">2.7.2.4</ecNumber>
    </recommendedName>
</protein>
<evidence type="ECO:0000256" key="10">
    <source>
        <dbReference type="ARBA" id="ARBA00022777"/>
    </source>
</evidence>
<dbReference type="CDD" id="cd04913">
    <property type="entry name" value="ACT_AKii-LysC-BS-like_1"/>
    <property type="match status" value="2"/>
</dbReference>
<accession>A0A517R269</accession>
<keyword evidence="9" id="KW-0547">Nucleotide-binding</keyword>
<evidence type="ECO:0000256" key="6">
    <source>
        <dbReference type="ARBA" id="ARBA00022605"/>
    </source>
</evidence>
<comment type="pathway">
    <text evidence="1 14">Amino-acid biosynthesis; L-lysine biosynthesis via DAP pathway; (S)-tetrahydrodipicolinate from L-aspartate: step 1/4.</text>
</comment>
<evidence type="ECO:0000313" key="16">
    <source>
        <dbReference type="EMBL" id="QDT37976.1"/>
    </source>
</evidence>
<comment type="catalytic activity">
    <reaction evidence="13">
        <text>L-aspartate + ATP = 4-phospho-L-aspartate + ADP</text>
        <dbReference type="Rhea" id="RHEA:23776"/>
        <dbReference type="ChEBI" id="CHEBI:29991"/>
        <dbReference type="ChEBI" id="CHEBI:30616"/>
        <dbReference type="ChEBI" id="CHEBI:57535"/>
        <dbReference type="ChEBI" id="CHEBI:456216"/>
        <dbReference type="EC" id="2.7.2.4"/>
    </reaction>
</comment>
<dbReference type="Pfam" id="PF22468">
    <property type="entry name" value="ACT_9"/>
    <property type="match status" value="2"/>
</dbReference>
<keyword evidence="8" id="KW-0677">Repeat</keyword>
<dbReference type="Pfam" id="PF00696">
    <property type="entry name" value="AA_kinase"/>
    <property type="match status" value="1"/>
</dbReference>
<dbReference type="GO" id="GO:0004072">
    <property type="term" value="F:aspartate kinase activity"/>
    <property type="evidence" value="ECO:0007669"/>
    <property type="project" value="UniProtKB-EC"/>
</dbReference>
<keyword evidence="10 16" id="KW-0418">Kinase</keyword>
<dbReference type="InterPro" id="IPR054352">
    <property type="entry name" value="ACT_Aspartokinase"/>
</dbReference>
<feature type="domain" description="ACT" evidence="15">
    <location>
        <begin position="468"/>
        <end position="548"/>
    </location>
</feature>
<dbReference type="EC" id="2.7.2.4" evidence="5"/>
<dbReference type="NCBIfam" id="TIGR00657">
    <property type="entry name" value="asp_kinases"/>
    <property type="match status" value="1"/>
</dbReference>
<dbReference type="NCBIfam" id="NF005155">
    <property type="entry name" value="PRK06635.1-4"/>
    <property type="match status" value="1"/>
</dbReference>
<evidence type="ECO:0000256" key="5">
    <source>
        <dbReference type="ARBA" id="ARBA00013059"/>
    </source>
</evidence>
<evidence type="ECO:0000256" key="12">
    <source>
        <dbReference type="ARBA" id="ARBA00023154"/>
    </source>
</evidence>
<comment type="similarity">
    <text evidence="4">Belongs to the aspartokinase family.</text>
</comment>
<dbReference type="FunFam" id="3.40.1160.10:FF:000002">
    <property type="entry name" value="Aspartokinase"/>
    <property type="match status" value="1"/>
</dbReference>
<dbReference type="NCBIfam" id="NF005656">
    <property type="entry name" value="PRK07431.1"/>
    <property type="match status" value="1"/>
</dbReference>
<dbReference type="UniPathway" id="UPA00050">
    <property type="reaction ID" value="UER00461"/>
</dbReference>
<dbReference type="PANTHER" id="PTHR21499:SF3">
    <property type="entry name" value="ASPARTOKINASE"/>
    <property type="match status" value="1"/>
</dbReference>
<dbReference type="KEGG" id="svp:Pan189_23600"/>
<dbReference type="Proteomes" id="UP000317318">
    <property type="component" value="Chromosome"/>
</dbReference>
<dbReference type="CDD" id="cd04261">
    <property type="entry name" value="AAK_AKii-LysC-BS"/>
    <property type="match status" value="1"/>
</dbReference>
<dbReference type="InterPro" id="IPR045865">
    <property type="entry name" value="ACT-like_dom_sf"/>
</dbReference>
<keyword evidence="6 14" id="KW-0028">Amino-acid biosynthesis</keyword>
<dbReference type="InterPro" id="IPR018042">
    <property type="entry name" value="Aspartate_kinase_CS"/>
</dbReference>
<evidence type="ECO:0000256" key="4">
    <source>
        <dbReference type="ARBA" id="ARBA00010122"/>
    </source>
</evidence>
<dbReference type="GO" id="GO:0009089">
    <property type="term" value="P:lysine biosynthetic process via diaminopimelate"/>
    <property type="evidence" value="ECO:0007669"/>
    <property type="project" value="UniProtKB-UniPathway"/>
</dbReference>
<evidence type="ECO:0000256" key="8">
    <source>
        <dbReference type="ARBA" id="ARBA00022737"/>
    </source>
</evidence>
<evidence type="ECO:0000256" key="14">
    <source>
        <dbReference type="RuleBase" id="RU004249"/>
    </source>
</evidence>
<evidence type="ECO:0000256" key="7">
    <source>
        <dbReference type="ARBA" id="ARBA00022679"/>
    </source>
</evidence>
<dbReference type="GO" id="GO:0005524">
    <property type="term" value="F:ATP binding"/>
    <property type="evidence" value="ECO:0007669"/>
    <property type="project" value="UniProtKB-KW"/>
</dbReference>
<dbReference type="AlphaFoldDB" id="A0A517R269"/>
<dbReference type="Gene3D" id="3.30.2130.10">
    <property type="entry name" value="VC0802-like"/>
    <property type="match status" value="2"/>
</dbReference>
<keyword evidence="17" id="KW-1185">Reference proteome</keyword>
<sequence length="609" mass="64325">MSFERLFGSEYALSIVVQKFGGTSVADATKIRNAAARAVAVHREGHQVVLVVSARGKKTDELVGLAAEITDTPPAREMDVLLSTGEQETIALASMAIQSLGVSAMSFTGGQLGITTDGSHSKARIRSIDTGRIQAALEAGQIVVAAGFQGYDEHGNITTLGRGGSDLTATALAAVLRADVCEIFTDVEGVYTTDPRVVAEARKIEKIAYEEMLELASLGAGVMHSRSIEFAKKYHVPIRVRPALGEGEGTLITALDDQTAPVVTGVALVKSESRVTLLDLPDRPGVMDQIFTQMEERKIPIDMVVQDVGSGGVAEVSFSVPEAELAETLTAAERAVEVLGQGRVVSGTNLSKVSVVGIGMSRHTGVAALMFRTLADAGINIGIVTTSEIKISVLVDRDRSVDAVRAIHKAFALHEEITAEPAVGVRREVGSASIAADAETEDATVRGLAGMEDIVVSEVRLDDLQSRVTFSNVPDRPGVLADLFEAVAEGAVVVDMIVQNVSQQGRANVSFTVLRSDLDRCLLLGREVSETWPNCELSFEKEIAKISVTGIGLRTHTSVGRVMFRALAEQGANISLINTSEVRFSAVVAGDAGKPAVEKVAAAFGLKAR</sequence>
<dbReference type="SUPFAM" id="SSF55021">
    <property type="entry name" value="ACT-like"/>
    <property type="match status" value="4"/>
</dbReference>
<dbReference type="GO" id="GO:0005829">
    <property type="term" value="C:cytosol"/>
    <property type="evidence" value="ECO:0007669"/>
    <property type="project" value="TreeGrafter"/>
</dbReference>
<keyword evidence="12" id="KW-0457">Lysine biosynthesis</keyword>
<dbReference type="Gene3D" id="3.40.1160.10">
    <property type="entry name" value="Acetylglutamate kinase-like"/>
    <property type="match status" value="1"/>
</dbReference>
<dbReference type="PANTHER" id="PTHR21499">
    <property type="entry name" value="ASPARTATE KINASE"/>
    <property type="match status" value="1"/>
</dbReference>
<gene>
    <name evidence="16" type="primary">lysC</name>
    <name evidence="16" type="ORF">Pan189_23600</name>
</gene>
<reference evidence="16 17" key="1">
    <citation type="submission" date="2019-02" db="EMBL/GenBank/DDBJ databases">
        <title>Deep-cultivation of Planctomycetes and their phenomic and genomic characterization uncovers novel biology.</title>
        <authorList>
            <person name="Wiegand S."/>
            <person name="Jogler M."/>
            <person name="Boedeker C."/>
            <person name="Pinto D."/>
            <person name="Vollmers J."/>
            <person name="Rivas-Marin E."/>
            <person name="Kohn T."/>
            <person name="Peeters S.H."/>
            <person name="Heuer A."/>
            <person name="Rast P."/>
            <person name="Oberbeckmann S."/>
            <person name="Bunk B."/>
            <person name="Jeske O."/>
            <person name="Meyerdierks A."/>
            <person name="Storesund J.E."/>
            <person name="Kallscheuer N."/>
            <person name="Luecker S."/>
            <person name="Lage O.M."/>
            <person name="Pohl T."/>
            <person name="Merkel B.J."/>
            <person name="Hornburger P."/>
            <person name="Mueller R.-W."/>
            <person name="Bruemmer F."/>
            <person name="Labrenz M."/>
            <person name="Spormann A.M."/>
            <person name="Op den Camp H."/>
            <person name="Overmann J."/>
            <person name="Amann R."/>
            <person name="Jetten M.S.M."/>
            <person name="Mascher T."/>
            <person name="Medema M.H."/>
            <person name="Devos D.P."/>
            <person name="Kaster A.-K."/>
            <person name="Ovreas L."/>
            <person name="Rohde M."/>
            <person name="Galperin M.Y."/>
            <person name="Jogler C."/>
        </authorList>
    </citation>
    <scope>NUCLEOTIDE SEQUENCE [LARGE SCALE GENOMIC DNA]</scope>
    <source>
        <strain evidence="16 17">Pan189</strain>
    </source>
</reference>
<dbReference type="InterPro" id="IPR041740">
    <property type="entry name" value="AKii-LysC-BS"/>
</dbReference>
<evidence type="ECO:0000256" key="3">
    <source>
        <dbReference type="ARBA" id="ARBA00005139"/>
    </source>
</evidence>
<dbReference type="GO" id="GO:0009090">
    <property type="term" value="P:homoserine biosynthetic process"/>
    <property type="evidence" value="ECO:0007669"/>
    <property type="project" value="TreeGrafter"/>
</dbReference>
<evidence type="ECO:0000313" key="17">
    <source>
        <dbReference type="Proteomes" id="UP000317318"/>
    </source>
</evidence>
<evidence type="ECO:0000259" key="15">
    <source>
        <dbReference type="PROSITE" id="PS51671"/>
    </source>
</evidence>
<dbReference type="SUPFAM" id="SSF53633">
    <property type="entry name" value="Carbamate kinase-like"/>
    <property type="match status" value="1"/>
</dbReference>
<dbReference type="NCBIfam" id="NF005154">
    <property type="entry name" value="PRK06635.1-2"/>
    <property type="match status" value="1"/>
</dbReference>
<evidence type="ECO:0000256" key="2">
    <source>
        <dbReference type="ARBA" id="ARBA00004986"/>
    </source>
</evidence>
<dbReference type="PROSITE" id="PS00324">
    <property type="entry name" value="ASPARTOKINASE"/>
    <property type="match status" value="1"/>
</dbReference>
<dbReference type="FunFam" id="3.30.2130.10:FF:000001">
    <property type="entry name" value="Bifunctional aspartokinase/homoserine dehydrogenase"/>
    <property type="match status" value="1"/>
</dbReference>
<dbReference type="InterPro" id="IPR001341">
    <property type="entry name" value="Asp_kinase"/>
</dbReference>
<dbReference type="InterPro" id="IPR036393">
    <property type="entry name" value="AceGlu_kinase-like_sf"/>
</dbReference>
<organism evidence="16 17">
    <name type="scientific">Stratiformator vulcanicus</name>
    <dbReference type="NCBI Taxonomy" id="2527980"/>
    <lineage>
        <taxon>Bacteria</taxon>
        <taxon>Pseudomonadati</taxon>
        <taxon>Planctomycetota</taxon>
        <taxon>Planctomycetia</taxon>
        <taxon>Planctomycetales</taxon>
        <taxon>Planctomycetaceae</taxon>
        <taxon>Stratiformator</taxon>
    </lineage>
</organism>
<dbReference type="GO" id="GO:0009088">
    <property type="term" value="P:threonine biosynthetic process"/>
    <property type="evidence" value="ECO:0007669"/>
    <property type="project" value="UniProtKB-UniPathway"/>
</dbReference>
<dbReference type="InterPro" id="IPR001048">
    <property type="entry name" value="Asp/Glu/Uridylate_kinase"/>
</dbReference>
<evidence type="ECO:0000256" key="1">
    <source>
        <dbReference type="ARBA" id="ARBA00004766"/>
    </source>
</evidence>